<accession>A0AAN8LAF2</accession>
<keyword evidence="1" id="KW-0812">Transmembrane</keyword>
<evidence type="ECO:0000313" key="3">
    <source>
        <dbReference type="Proteomes" id="UP001356427"/>
    </source>
</evidence>
<keyword evidence="1" id="KW-1133">Transmembrane helix</keyword>
<dbReference type="Proteomes" id="UP001356427">
    <property type="component" value="Unassembled WGS sequence"/>
</dbReference>
<feature type="transmembrane region" description="Helical" evidence="1">
    <location>
        <begin position="30"/>
        <end position="48"/>
    </location>
</feature>
<reference evidence="2 3" key="1">
    <citation type="submission" date="2021-04" db="EMBL/GenBank/DDBJ databases">
        <authorList>
            <person name="De Guttry C."/>
            <person name="Zahm M."/>
            <person name="Klopp C."/>
            <person name="Cabau C."/>
            <person name="Louis A."/>
            <person name="Berthelot C."/>
            <person name="Parey E."/>
            <person name="Roest Crollius H."/>
            <person name="Montfort J."/>
            <person name="Robinson-Rechavi M."/>
            <person name="Bucao C."/>
            <person name="Bouchez O."/>
            <person name="Gislard M."/>
            <person name="Lluch J."/>
            <person name="Milhes M."/>
            <person name="Lampietro C."/>
            <person name="Lopez Roques C."/>
            <person name="Donnadieu C."/>
            <person name="Braasch I."/>
            <person name="Desvignes T."/>
            <person name="Postlethwait J."/>
            <person name="Bobe J."/>
            <person name="Wedekind C."/>
            <person name="Guiguen Y."/>
        </authorList>
    </citation>
    <scope>NUCLEOTIDE SEQUENCE [LARGE SCALE GENOMIC DNA]</scope>
    <source>
        <strain evidence="2">Cs_M1</strain>
        <tissue evidence="2">Blood</tissue>
    </source>
</reference>
<proteinExistence type="predicted"/>
<feature type="transmembrane region" description="Helical" evidence="1">
    <location>
        <begin position="80"/>
        <end position="100"/>
    </location>
</feature>
<comment type="caution">
    <text evidence="2">The sequence shown here is derived from an EMBL/GenBank/DDBJ whole genome shotgun (WGS) entry which is preliminary data.</text>
</comment>
<organism evidence="2 3">
    <name type="scientific">Coregonus suidteri</name>
    <dbReference type="NCBI Taxonomy" id="861788"/>
    <lineage>
        <taxon>Eukaryota</taxon>
        <taxon>Metazoa</taxon>
        <taxon>Chordata</taxon>
        <taxon>Craniata</taxon>
        <taxon>Vertebrata</taxon>
        <taxon>Euteleostomi</taxon>
        <taxon>Actinopterygii</taxon>
        <taxon>Neopterygii</taxon>
        <taxon>Teleostei</taxon>
        <taxon>Protacanthopterygii</taxon>
        <taxon>Salmoniformes</taxon>
        <taxon>Salmonidae</taxon>
        <taxon>Coregoninae</taxon>
        <taxon>Coregonus</taxon>
    </lineage>
</organism>
<name>A0AAN8LAF2_9TELE</name>
<feature type="transmembrane region" description="Helical" evidence="1">
    <location>
        <begin position="107"/>
        <end position="127"/>
    </location>
</feature>
<evidence type="ECO:0000256" key="1">
    <source>
        <dbReference type="SAM" id="Phobius"/>
    </source>
</evidence>
<protein>
    <submittedName>
        <fullName evidence="2">Uncharacterized protein</fullName>
    </submittedName>
</protein>
<evidence type="ECO:0000313" key="2">
    <source>
        <dbReference type="EMBL" id="KAK6307599.1"/>
    </source>
</evidence>
<sequence>MLLFHSGCLCLLPVLLFLLGFQPHLLREFLLLPQILLLPPALCFQLLLSRPFLQLFFFFFNFASTISPSSLPSSQSLRSVSIAICSSFLFSLCSSSALFFSTSQHPFLLLPFLQLFLFLFLLFTVLIPVPLPFFVHFFYSSHTLLLPFAICHFIPS</sequence>
<keyword evidence="3" id="KW-1185">Reference proteome</keyword>
<keyword evidence="1" id="KW-0472">Membrane</keyword>
<gene>
    <name evidence="2" type="ORF">J4Q44_G00227470</name>
</gene>
<dbReference type="AlphaFoldDB" id="A0AAN8LAF2"/>
<dbReference type="EMBL" id="JAGTTL010000020">
    <property type="protein sequence ID" value="KAK6307599.1"/>
    <property type="molecule type" value="Genomic_DNA"/>
</dbReference>